<evidence type="ECO:0000256" key="3">
    <source>
        <dbReference type="PIRSR" id="PIRSR016184-1"/>
    </source>
</evidence>
<reference evidence="4" key="2">
    <citation type="submission" date="2020-09" db="EMBL/GenBank/DDBJ databases">
        <authorList>
            <person name="Sun Q."/>
            <person name="Kim S."/>
        </authorList>
    </citation>
    <scope>NUCLEOTIDE SEQUENCE</scope>
    <source>
        <strain evidence="4">KCTC 12710</strain>
    </source>
</reference>
<proteinExistence type="inferred from homology"/>
<accession>A0A918V7N3</accession>
<gene>
    <name evidence="4" type="ORF">GCM10007028_07950</name>
</gene>
<comment type="caution">
    <text evidence="4">The sequence shown here is derived from an EMBL/GenBank/DDBJ whole genome shotgun (WGS) entry which is preliminary data.</text>
</comment>
<dbReference type="Pfam" id="PF02567">
    <property type="entry name" value="PhzC-PhzF"/>
    <property type="match status" value="1"/>
</dbReference>
<reference evidence="4" key="1">
    <citation type="journal article" date="2014" name="Int. J. Syst. Evol. Microbiol.">
        <title>Complete genome sequence of Corynebacterium casei LMG S-19264T (=DSM 44701T), isolated from a smear-ripened cheese.</title>
        <authorList>
            <consortium name="US DOE Joint Genome Institute (JGI-PGF)"/>
            <person name="Walter F."/>
            <person name="Albersmeier A."/>
            <person name="Kalinowski J."/>
            <person name="Ruckert C."/>
        </authorList>
    </citation>
    <scope>NUCLEOTIDE SEQUENCE</scope>
    <source>
        <strain evidence="4">KCTC 12710</strain>
    </source>
</reference>
<dbReference type="GO" id="GO:0005737">
    <property type="term" value="C:cytoplasm"/>
    <property type="evidence" value="ECO:0007669"/>
    <property type="project" value="TreeGrafter"/>
</dbReference>
<protein>
    <submittedName>
        <fullName evidence="4">Isomerase</fullName>
    </submittedName>
</protein>
<evidence type="ECO:0000313" key="5">
    <source>
        <dbReference type="Proteomes" id="UP000636004"/>
    </source>
</evidence>
<feature type="active site" evidence="3">
    <location>
        <position position="47"/>
    </location>
</feature>
<dbReference type="GO" id="GO:0016853">
    <property type="term" value="F:isomerase activity"/>
    <property type="evidence" value="ECO:0007669"/>
    <property type="project" value="UniProtKB-KW"/>
</dbReference>
<dbReference type="Proteomes" id="UP000636004">
    <property type="component" value="Unassembled WGS sequence"/>
</dbReference>
<dbReference type="PANTHER" id="PTHR13774">
    <property type="entry name" value="PHENAZINE BIOSYNTHESIS PROTEIN"/>
    <property type="match status" value="1"/>
</dbReference>
<dbReference type="EMBL" id="BMWZ01000002">
    <property type="protein sequence ID" value="GGZ73195.1"/>
    <property type="molecule type" value="Genomic_DNA"/>
</dbReference>
<name>A0A918V7N3_9FLAO</name>
<dbReference type="PIRSF" id="PIRSF016184">
    <property type="entry name" value="PhzC_PhzF"/>
    <property type="match status" value="1"/>
</dbReference>
<dbReference type="SUPFAM" id="SSF54506">
    <property type="entry name" value="Diaminopimelate epimerase-like"/>
    <property type="match status" value="1"/>
</dbReference>
<comment type="similarity">
    <text evidence="1">Belongs to the PhzF family.</text>
</comment>
<keyword evidence="2 4" id="KW-0413">Isomerase</keyword>
<dbReference type="NCBIfam" id="TIGR00654">
    <property type="entry name" value="PhzF_family"/>
    <property type="match status" value="1"/>
</dbReference>
<organism evidence="4 5">
    <name type="scientific">Algibacter mikhailovii</name>
    <dbReference type="NCBI Taxonomy" id="425498"/>
    <lineage>
        <taxon>Bacteria</taxon>
        <taxon>Pseudomonadati</taxon>
        <taxon>Bacteroidota</taxon>
        <taxon>Flavobacteriia</taxon>
        <taxon>Flavobacteriales</taxon>
        <taxon>Flavobacteriaceae</taxon>
        <taxon>Algibacter</taxon>
    </lineage>
</organism>
<dbReference type="RefSeq" id="WP_229796724.1">
    <property type="nucleotide sequence ID" value="NZ_BMWZ01000002.1"/>
</dbReference>
<keyword evidence="5" id="KW-1185">Reference proteome</keyword>
<sequence>MENKTIYQIDAFTDQAFKGNPAGVMILDKLPSTEWMQQMAMEMNLSETAFVAPNGDGFDIRYYTPSVEIPLCGHATLASAHIMYQIGLKESTESIHFNSKGGDLNISKDDDGLVMIFPKYSLTPIDTPDNFKEYLGFEPVEFYLTDYNWVLAVANSQNEIAQFKPNFESLKANGLGRLIITAKGDEADFVCRCFVPAMGVNEDPVTGSAHCALTPLWTDRLGKNEMTSHQISKRKGELKVSMLGNNVKIKGQAVTVFEAQLKIRNTSSI</sequence>
<dbReference type="PANTHER" id="PTHR13774:SF17">
    <property type="entry name" value="PHENAZINE BIOSYNTHESIS-LIKE DOMAIN-CONTAINING PROTEIN"/>
    <property type="match status" value="1"/>
</dbReference>
<evidence type="ECO:0000256" key="1">
    <source>
        <dbReference type="ARBA" id="ARBA00008270"/>
    </source>
</evidence>
<evidence type="ECO:0000313" key="4">
    <source>
        <dbReference type="EMBL" id="GGZ73195.1"/>
    </source>
</evidence>
<evidence type="ECO:0000256" key="2">
    <source>
        <dbReference type="ARBA" id="ARBA00023235"/>
    </source>
</evidence>
<dbReference type="Gene3D" id="3.10.310.10">
    <property type="entry name" value="Diaminopimelate Epimerase, Chain A, domain 1"/>
    <property type="match status" value="2"/>
</dbReference>
<dbReference type="AlphaFoldDB" id="A0A918V7N3"/>
<dbReference type="InterPro" id="IPR003719">
    <property type="entry name" value="Phenazine_PhzF-like"/>
</dbReference>